<evidence type="ECO:0000313" key="3">
    <source>
        <dbReference type="Proteomes" id="UP000241926"/>
    </source>
</evidence>
<proteinExistence type="predicted"/>
<reference evidence="2 3" key="1">
    <citation type="submission" date="2018-01" db="EMBL/GenBank/DDBJ databases">
        <authorList>
            <person name="Jones A.E."/>
            <person name="Sivanathan V."/>
            <person name="Betsko A.J."/>
            <person name="Aull H.G."/>
            <person name="Zack K.M."/>
            <person name="Kukan E.N."/>
            <person name="Garlena R.A."/>
            <person name="Russell D.A."/>
            <person name="Pope W.H."/>
            <person name="Jacobs-Sera D."/>
            <person name="Hatfull G.F."/>
        </authorList>
    </citation>
    <scope>NUCLEOTIDE SEQUENCE [LARGE SCALE GENOMIC DNA]</scope>
</reference>
<evidence type="ECO:0000313" key="2">
    <source>
        <dbReference type="EMBL" id="AUX83350.1"/>
    </source>
</evidence>
<dbReference type="GeneID" id="40099831"/>
<accession>A0A2L0HNR2</accession>
<dbReference type="KEGG" id="vg:40099831"/>
<dbReference type="Proteomes" id="UP000241926">
    <property type="component" value="Segment"/>
</dbReference>
<feature type="compositionally biased region" description="Basic and acidic residues" evidence="1">
    <location>
        <begin position="74"/>
        <end position="86"/>
    </location>
</feature>
<dbReference type="EMBL" id="MG839027">
    <property type="protein sequence ID" value="AUX83350.1"/>
    <property type="molecule type" value="Genomic_DNA"/>
</dbReference>
<feature type="region of interest" description="Disordered" evidence="1">
    <location>
        <begin position="37"/>
        <end position="86"/>
    </location>
</feature>
<keyword evidence="3" id="KW-1185">Reference proteome</keyword>
<gene>
    <name evidence="2" type="primary">12</name>
    <name evidence="2" type="ORF">SEA_ELERI_12</name>
</gene>
<protein>
    <submittedName>
        <fullName evidence="2">Uncharacterized protein</fullName>
    </submittedName>
</protein>
<evidence type="ECO:0000256" key="1">
    <source>
        <dbReference type="SAM" id="MobiDB-lite"/>
    </source>
</evidence>
<sequence length="86" mass="9082">MSNGIVVDHKETGVRYAVSESNFNPKVHEKVRDLNPGETVLSYAPRRKESLGSRASGAGSHGAAGDQAVSPSDSGKDSRTDPKTTK</sequence>
<organism evidence="2 3">
    <name type="scientific">Microbacterium phage Eleri</name>
    <dbReference type="NCBI Taxonomy" id="2079581"/>
    <lineage>
        <taxon>Viruses</taxon>
        <taxon>Duplodnaviria</taxon>
        <taxon>Heunggongvirae</taxon>
        <taxon>Uroviricota</taxon>
        <taxon>Caudoviricetes</taxon>
        <taxon>Elerivirus</taxon>
        <taxon>Elerivirus eleri</taxon>
    </lineage>
</organism>
<dbReference type="OrthoDB" id="27743at10239"/>
<name>A0A2L0HNR2_9CAUD</name>
<dbReference type="RefSeq" id="YP_009623050.1">
    <property type="nucleotide sequence ID" value="NC_042109.1"/>
</dbReference>
<feature type="compositionally biased region" description="Low complexity" evidence="1">
    <location>
        <begin position="52"/>
        <end position="65"/>
    </location>
</feature>